<protein>
    <recommendedName>
        <fullName evidence="5">L-rhamnose mutarotase</fullName>
        <ecNumber evidence="5">5.1.3.32</ecNumber>
    </recommendedName>
</protein>
<dbReference type="RefSeq" id="WP_147191945.1">
    <property type="nucleotide sequence ID" value="NZ_CP042435.1"/>
</dbReference>
<evidence type="ECO:0000256" key="3">
    <source>
        <dbReference type="ARBA" id="ARBA00023277"/>
    </source>
</evidence>
<dbReference type="NCBIfam" id="TIGR02625">
    <property type="entry name" value="YiiL_rotase"/>
    <property type="match status" value="1"/>
</dbReference>
<dbReference type="PANTHER" id="PTHR34389:SF2">
    <property type="entry name" value="L-RHAMNOSE MUTAROTASE"/>
    <property type="match status" value="1"/>
</dbReference>
<keyword evidence="2 6" id="KW-0413">Isomerase</keyword>
<keyword evidence="7" id="KW-1185">Reference proteome</keyword>
<keyword evidence="4" id="KW-0684">Rhamnose metabolism</keyword>
<dbReference type="Gene3D" id="3.30.70.100">
    <property type="match status" value="1"/>
</dbReference>
<evidence type="ECO:0000256" key="1">
    <source>
        <dbReference type="ARBA" id="ARBA00022490"/>
    </source>
</evidence>
<evidence type="ECO:0000313" key="7">
    <source>
        <dbReference type="Proteomes" id="UP000321533"/>
    </source>
</evidence>
<dbReference type="GO" id="GO:0005737">
    <property type="term" value="C:cytoplasm"/>
    <property type="evidence" value="ECO:0007669"/>
    <property type="project" value="InterPro"/>
</dbReference>
<dbReference type="InterPro" id="IPR013448">
    <property type="entry name" value="L-rhamnose_mutarotase"/>
</dbReference>
<evidence type="ECO:0000256" key="2">
    <source>
        <dbReference type="ARBA" id="ARBA00023235"/>
    </source>
</evidence>
<dbReference type="InterPro" id="IPR011008">
    <property type="entry name" value="Dimeric_a/b-barrel"/>
</dbReference>
<reference evidence="6 7" key="1">
    <citation type="journal article" date="2016" name="Int. J. Syst. Evol. Microbiol.">
        <title>Panacibacter ginsenosidivorans gen. nov., sp. nov., with ginsenoside converting activity isolated from soil of a ginseng field.</title>
        <authorList>
            <person name="Siddiqi M.Z."/>
            <person name="Muhammad Shafi S."/>
            <person name="Choi K.D."/>
            <person name="Im W.T."/>
        </authorList>
    </citation>
    <scope>NUCLEOTIDE SEQUENCE [LARGE SCALE GENOMIC DNA]</scope>
    <source>
        <strain evidence="6 7">Gsoil1550</strain>
    </source>
</reference>
<organism evidence="6 7">
    <name type="scientific">Panacibacter ginsenosidivorans</name>
    <dbReference type="NCBI Taxonomy" id="1813871"/>
    <lineage>
        <taxon>Bacteria</taxon>
        <taxon>Pseudomonadati</taxon>
        <taxon>Bacteroidota</taxon>
        <taxon>Chitinophagia</taxon>
        <taxon>Chitinophagales</taxon>
        <taxon>Chitinophagaceae</taxon>
        <taxon>Panacibacter</taxon>
    </lineage>
</organism>
<evidence type="ECO:0000256" key="4">
    <source>
        <dbReference type="ARBA" id="ARBA00023308"/>
    </source>
</evidence>
<dbReference type="InterPro" id="IPR008000">
    <property type="entry name" value="Rham/fucose_mutarotase"/>
</dbReference>
<proteinExistence type="inferred from homology"/>
<dbReference type="HAMAP" id="MF_01663">
    <property type="entry name" value="L_rham_rotase"/>
    <property type="match status" value="1"/>
</dbReference>
<dbReference type="EC" id="5.1.3.32" evidence="5"/>
<name>A0A5B8VCB5_9BACT</name>
<dbReference type="SUPFAM" id="SSF54909">
    <property type="entry name" value="Dimeric alpha+beta barrel"/>
    <property type="match status" value="1"/>
</dbReference>
<keyword evidence="1" id="KW-0963">Cytoplasm</keyword>
<dbReference type="Pfam" id="PF05336">
    <property type="entry name" value="rhaM"/>
    <property type="match status" value="1"/>
</dbReference>
<dbReference type="AlphaFoldDB" id="A0A5B8VCB5"/>
<dbReference type="KEGG" id="pgin:FRZ67_18300"/>
<sequence length="104" mass="12505">MQRVAFKMKLFKGCEDEYKKRHDALWPELQSLLKHEGIKDYSIFLDEETNILFGYLTIADKTKLDDLPNEPIMKKWWDYMKDIMETNDDNSPINIPLKEVYYLP</sequence>
<evidence type="ECO:0000256" key="5">
    <source>
        <dbReference type="NCBIfam" id="TIGR02625"/>
    </source>
</evidence>
<dbReference type="GO" id="GO:0062192">
    <property type="term" value="F:L-rhamnose mutarotase activity"/>
    <property type="evidence" value="ECO:0007669"/>
    <property type="project" value="UniProtKB-UniRule"/>
</dbReference>
<dbReference type="GO" id="GO:0019301">
    <property type="term" value="P:rhamnose catabolic process"/>
    <property type="evidence" value="ECO:0007669"/>
    <property type="project" value="UniProtKB-UniRule"/>
</dbReference>
<dbReference type="EMBL" id="CP042435">
    <property type="protein sequence ID" value="QEC69167.1"/>
    <property type="molecule type" value="Genomic_DNA"/>
</dbReference>
<dbReference type="OrthoDB" id="9799608at2"/>
<dbReference type="PANTHER" id="PTHR34389">
    <property type="entry name" value="L-RHAMNOSE MUTAROTASE"/>
    <property type="match status" value="1"/>
</dbReference>
<evidence type="ECO:0000313" key="6">
    <source>
        <dbReference type="EMBL" id="QEC69167.1"/>
    </source>
</evidence>
<gene>
    <name evidence="6" type="primary">rhaM</name>
    <name evidence="6" type="ORF">FRZ67_18300</name>
</gene>
<accession>A0A5B8VCB5</accession>
<dbReference type="Proteomes" id="UP000321533">
    <property type="component" value="Chromosome"/>
</dbReference>
<keyword evidence="3" id="KW-0119">Carbohydrate metabolism</keyword>